<evidence type="ECO:0000259" key="14">
    <source>
        <dbReference type="SMART" id="SM00478"/>
    </source>
</evidence>
<dbReference type="CDD" id="cd00056">
    <property type="entry name" value="ENDO3c"/>
    <property type="match status" value="1"/>
</dbReference>
<keyword evidence="12" id="KW-0539">Nucleus</keyword>
<evidence type="ECO:0000313" key="15">
    <source>
        <dbReference type="EMBL" id="GAO50394.1"/>
    </source>
</evidence>
<keyword evidence="6" id="KW-0408">Iron</keyword>
<dbReference type="InterPro" id="IPR004036">
    <property type="entry name" value="Endonuclease-III-like_CS2"/>
</dbReference>
<evidence type="ECO:0000256" key="5">
    <source>
        <dbReference type="ARBA" id="ARBA00022946"/>
    </source>
</evidence>
<feature type="region of interest" description="Disordered" evidence="13">
    <location>
        <begin position="95"/>
        <end position="169"/>
    </location>
</feature>
<comment type="catalytic activity">
    <reaction evidence="11 12">
        <text>2'-deoxyribonucleotide-(2'-deoxyribose 5'-phosphate)-2'-deoxyribonucleotide-DNA = a 3'-end 2'-deoxyribonucleotide-(2,3-dehydro-2,3-deoxyribose 5'-phosphate)-DNA + a 5'-end 5'-phospho-2'-deoxyribonucleoside-DNA + H(+)</text>
        <dbReference type="Rhea" id="RHEA:66592"/>
        <dbReference type="Rhea" id="RHEA-COMP:13180"/>
        <dbReference type="Rhea" id="RHEA-COMP:16897"/>
        <dbReference type="Rhea" id="RHEA-COMP:17067"/>
        <dbReference type="ChEBI" id="CHEBI:15378"/>
        <dbReference type="ChEBI" id="CHEBI:136412"/>
        <dbReference type="ChEBI" id="CHEBI:157695"/>
        <dbReference type="ChEBI" id="CHEBI:167181"/>
        <dbReference type="EC" id="4.2.99.18"/>
    </reaction>
</comment>
<evidence type="ECO:0000256" key="7">
    <source>
        <dbReference type="ARBA" id="ARBA00023014"/>
    </source>
</evidence>
<dbReference type="GO" id="GO:0000703">
    <property type="term" value="F:oxidized pyrimidine nucleobase lesion DNA N-glycosylase activity"/>
    <property type="evidence" value="ECO:0007669"/>
    <property type="project" value="UniProtKB-UniRule"/>
</dbReference>
<dbReference type="PANTHER" id="PTHR43286:SF1">
    <property type="entry name" value="ENDONUCLEASE III-LIKE PROTEIN 1"/>
    <property type="match status" value="1"/>
</dbReference>
<gene>
    <name evidence="12" type="primary">NTH1</name>
    <name evidence="15" type="ORF">G7K_4520-t1</name>
</gene>
<comment type="function">
    <text evidence="12">Bifunctional DNA N-glycosylase with associated apurinic/apyrimidinic (AP) lyase function that catalyzes the first step in base excision repair (BER), the primary repair pathway for the repair of oxidative DNA damage. The DNA N-glycosylase activity releases the damaged DNA base from DNA by cleaving the N-glycosidic bond, leaving an AP site. The AP lyase activity cleaves the phosphodiester bond 3' to the AP site by a beta-elimination. Primarily recognizes and repairs oxidative base damage of pyrimidines.</text>
</comment>
<reference evidence="15 16" key="2">
    <citation type="journal article" date="2014" name="J. Gen. Appl. Microbiol.">
        <title>The early diverging ascomycetous budding yeast Saitoella complicata has three histone deacetylases belonging to the Clr6, Hos2, and Rpd3 lineages.</title>
        <authorList>
            <person name="Nishida H."/>
            <person name="Matsumoto T."/>
            <person name="Kondo S."/>
            <person name="Hamamoto M."/>
            <person name="Yoshikawa H."/>
        </authorList>
    </citation>
    <scope>NUCLEOTIDE SEQUENCE [LARGE SCALE GENOMIC DNA]</scope>
    <source>
        <strain evidence="15 16">NRRL Y-17804</strain>
    </source>
</reference>
<keyword evidence="5" id="KW-0809">Transit peptide</keyword>
<evidence type="ECO:0000256" key="13">
    <source>
        <dbReference type="SAM" id="MobiDB-lite"/>
    </source>
</evidence>
<dbReference type="PANTHER" id="PTHR43286">
    <property type="entry name" value="ENDONUCLEASE III-LIKE PROTEIN 1"/>
    <property type="match status" value="1"/>
</dbReference>
<comment type="subcellular location">
    <subcellularLocation>
        <location evidence="12">Nucleus</location>
    </subcellularLocation>
    <subcellularLocation>
        <location evidence="12">Mitochondrion</location>
    </subcellularLocation>
</comment>
<keyword evidence="2" id="KW-0479">Metal-binding</keyword>
<keyword evidence="8 12" id="KW-0234">DNA repair</keyword>
<dbReference type="InterPro" id="IPR011257">
    <property type="entry name" value="DNA_glycosylase"/>
</dbReference>
<dbReference type="GO" id="GO:0046872">
    <property type="term" value="F:metal ion binding"/>
    <property type="evidence" value="ECO:0007669"/>
    <property type="project" value="UniProtKB-KW"/>
</dbReference>
<evidence type="ECO:0000256" key="12">
    <source>
        <dbReference type="HAMAP-Rule" id="MF_03183"/>
    </source>
</evidence>
<keyword evidence="9 12" id="KW-0456">Lyase</keyword>
<evidence type="ECO:0000256" key="8">
    <source>
        <dbReference type="ARBA" id="ARBA00023204"/>
    </source>
</evidence>
<keyword evidence="1" id="KW-0004">4Fe-4S</keyword>
<proteinExistence type="inferred from homology"/>
<keyword evidence="12" id="KW-0496">Mitochondrion</keyword>
<comment type="caution">
    <text evidence="12">Lacks conserved residue(s) required for the propagation of feature annotation.</text>
</comment>
<evidence type="ECO:0000256" key="2">
    <source>
        <dbReference type="ARBA" id="ARBA00022723"/>
    </source>
</evidence>
<evidence type="ECO:0000256" key="4">
    <source>
        <dbReference type="ARBA" id="ARBA00022801"/>
    </source>
</evidence>
<dbReference type="InterPro" id="IPR023170">
    <property type="entry name" value="HhH_base_excis_C"/>
</dbReference>
<name>A0A0E9NKN3_SAICN</name>
<evidence type="ECO:0000256" key="1">
    <source>
        <dbReference type="ARBA" id="ARBA00022485"/>
    </source>
</evidence>
<dbReference type="Gene3D" id="1.10.340.30">
    <property type="entry name" value="Hypothetical protein, domain 2"/>
    <property type="match status" value="1"/>
</dbReference>
<dbReference type="EC" id="3.2.2.-" evidence="12"/>
<dbReference type="PROSITE" id="PS01155">
    <property type="entry name" value="ENDONUCLEASE_III_2"/>
    <property type="match status" value="1"/>
</dbReference>
<dbReference type="Pfam" id="PF00730">
    <property type="entry name" value="HhH-GPD"/>
    <property type="match status" value="1"/>
</dbReference>
<evidence type="ECO:0000313" key="16">
    <source>
        <dbReference type="Proteomes" id="UP000033140"/>
    </source>
</evidence>
<dbReference type="GO" id="GO:0005739">
    <property type="term" value="C:mitochondrion"/>
    <property type="evidence" value="ECO:0007669"/>
    <property type="project" value="UniProtKB-SubCell"/>
</dbReference>
<dbReference type="GO" id="GO:0006289">
    <property type="term" value="P:nucleotide-excision repair"/>
    <property type="evidence" value="ECO:0007669"/>
    <property type="project" value="TreeGrafter"/>
</dbReference>
<dbReference type="Proteomes" id="UP000033140">
    <property type="component" value="Unassembled WGS sequence"/>
</dbReference>
<keyword evidence="10 12" id="KW-0326">Glycosidase</keyword>
<evidence type="ECO:0000256" key="10">
    <source>
        <dbReference type="ARBA" id="ARBA00023295"/>
    </source>
</evidence>
<dbReference type="GO" id="GO:0005634">
    <property type="term" value="C:nucleus"/>
    <property type="evidence" value="ECO:0007669"/>
    <property type="project" value="UniProtKB-SubCell"/>
</dbReference>
<evidence type="ECO:0000256" key="6">
    <source>
        <dbReference type="ARBA" id="ARBA00023004"/>
    </source>
</evidence>
<dbReference type="InterPro" id="IPR030841">
    <property type="entry name" value="NTH1"/>
</dbReference>
<keyword evidence="7" id="KW-0411">Iron-sulfur</keyword>
<dbReference type="InterPro" id="IPR003265">
    <property type="entry name" value="HhH-GPD_domain"/>
</dbReference>
<dbReference type="EMBL" id="BACD03000032">
    <property type="protein sequence ID" value="GAO50394.1"/>
    <property type="molecule type" value="Genomic_DNA"/>
</dbReference>
<protein>
    <recommendedName>
        <fullName evidence="12">Endonuclease III homolog</fullName>
        <ecNumber evidence="12">3.2.2.-</ecNumber>
        <ecNumber evidence="12">4.2.99.18</ecNumber>
    </recommendedName>
    <alternativeName>
        <fullName evidence="12">Bifunctional DNA N-glycosylase/DNA-(apurinic or apyrimidinic site) lyase</fullName>
        <shortName evidence="12">DNA glycosylase/AP lyase</shortName>
    </alternativeName>
</protein>
<evidence type="ECO:0000256" key="11">
    <source>
        <dbReference type="ARBA" id="ARBA00044632"/>
    </source>
</evidence>
<comment type="caution">
    <text evidence="15">The sequence shown here is derived from an EMBL/GenBank/DDBJ whole genome shotgun (WGS) entry which is preliminary data.</text>
</comment>
<evidence type="ECO:0000256" key="3">
    <source>
        <dbReference type="ARBA" id="ARBA00022763"/>
    </source>
</evidence>
<dbReference type="SUPFAM" id="SSF48150">
    <property type="entry name" value="DNA-glycosylase"/>
    <property type="match status" value="1"/>
</dbReference>
<dbReference type="GO" id="GO:0140078">
    <property type="term" value="F:class I DNA-(apurinic or apyrimidinic site) endonuclease activity"/>
    <property type="evidence" value="ECO:0007669"/>
    <property type="project" value="UniProtKB-EC"/>
</dbReference>
<dbReference type="FunFam" id="1.10.340.30:FF:000005">
    <property type="entry name" value="Endonuclease III-like protein 1"/>
    <property type="match status" value="1"/>
</dbReference>
<dbReference type="Gene3D" id="1.10.1670.10">
    <property type="entry name" value="Helix-hairpin-Helix base-excision DNA repair enzymes (C-terminal)"/>
    <property type="match status" value="1"/>
</dbReference>
<evidence type="ECO:0000256" key="9">
    <source>
        <dbReference type="ARBA" id="ARBA00023239"/>
    </source>
</evidence>
<dbReference type="AlphaFoldDB" id="A0A0E9NKN3"/>
<comment type="similarity">
    <text evidence="12">Belongs to the Nth/MutY family.</text>
</comment>
<dbReference type="EC" id="4.2.99.18" evidence="12"/>
<dbReference type="HAMAP" id="MF_03183">
    <property type="entry name" value="Endonuclease_III_Nth"/>
    <property type="match status" value="1"/>
</dbReference>
<organism evidence="15 16">
    <name type="scientific">Saitoella complicata (strain BCRC 22490 / CBS 7301 / JCM 7358 / NBRC 10748 / NRRL Y-17804)</name>
    <dbReference type="NCBI Taxonomy" id="698492"/>
    <lineage>
        <taxon>Eukaryota</taxon>
        <taxon>Fungi</taxon>
        <taxon>Dikarya</taxon>
        <taxon>Ascomycota</taxon>
        <taxon>Taphrinomycotina</taxon>
        <taxon>Taphrinomycotina incertae sedis</taxon>
        <taxon>Saitoella</taxon>
    </lineage>
</organism>
<accession>A0A0E9NKN3</accession>
<dbReference type="FunFam" id="1.10.1670.10:FF:000003">
    <property type="entry name" value="Endonuclease III homolog"/>
    <property type="match status" value="1"/>
</dbReference>
<dbReference type="GO" id="GO:0051539">
    <property type="term" value="F:4 iron, 4 sulfur cluster binding"/>
    <property type="evidence" value="ECO:0007669"/>
    <property type="project" value="UniProtKB-KW"/>
</dbReference>
<keyword evidence="16" id="KW-1185">Reference proteome</keyword>
<reference evidence="15 16" key="1">
    <citation type="journal article" date="2011" name="J. Gen. Appl. Microbiol.">
        <title>Draft genome sequencing of the enigmatic yeast Saitoella complicata.</title>
        <authorList>
            <person name="Nishida H."/>
            <person name="Hamamoto M."/>
            <person name="Sugiyama J."/>
        </authorList>
    </citation>
    <scope>NUCLEOTIDE SEQUENCE [LARGE SCALE GENOMIC DNA]</scope>
    <source>
        <strain evidence="15 16">NRRL Y-17804</strain>
    </source>
</reference>
<dbReference type="SMART" id="SM00478">
    <property type="entry name" value="ENDO3c"/>
    <property type="match status" value="1"/>
</dbReference>
<keyword evidence="3 12" id="KW-0227">DNA damage</keyword>
<keyword evidence="4 12" id="KW-0378">Hydrolase</keyword>
<feature type="domain" description="HhH-GPD" evidence="14">
    <location>
        <begin position="233"/>
        <end position="384"/>
    </location>
</feature>
<dbReference type="GO" id="GO:0003677">
    <property type="term" value="F:DNA binding"/>
    <property type="evidence" value="ECO:0007669"/>
    <property type="project" value="UniProtKB-UniRule"/>
</dbReference>
<dbReference type="STRING" id="698492.A0A0E9NKN3"/>
<feature type="compositionally biased region" description="Low complexity" evidence="13">
    <location>
        <begin position="95"/>
        <end position="114"/>
    </location>
</feature>
<sequence length="452" mass="49878">MRSNKPDNFEWRLPRSSRSLQTHSITHEDQLNYPFHVRRMFICAAVQQLVRAFMHDDKIDAMKATACNVDMNIPPTMSTTSKYFATSLTTRARTARAPARSLGVVTQESSDSELSPPPSDLDDNYEEVAVIKKETPARKRRASATVIDRKRLPKRSAKNGDAESKPTSKMKAIPVKLEPGIPPANWEKVYSLIEQMRKTGPPAPVDTMGCERLADQDADPKVKRFQTLISVMLSSQTKDTVNAIAMSNLKSQLLGGLCLDSILAVPDAELNAMIGMVGFHRRKTEYIKKTAVILRDQWAGDIPDTIEGLVALPGVGPKMGYLTLTAAWNKTTGIGVDVHVHRITNLLGWHKTNTPEQTRAALESWLPSDKWGPINPLLVGFGQTICKPVGRLCSQCTLSTGLCPSVTYTAPKKKGTNIKLEGETGTDLDMVTDTKLEKDVGVKIEDMEDLVK</sequence>
<dbReference type="GO" id="GO:0006285">
    <property type="term" value="P:base-excision repair, AP site formation"/>
    <property type="evidence" value="ECO:0007669"/>
    <property type="project" value="UniProtKB-UniRule"/>
</dbReference>
<reference evidence="15 16" key="3">
    <citation type="journal article" date="2015" name="Genome Announc.">
        <title>Draft Genome Sequence of the Archiascomycetous Yeast Saitoella complicata.</title>
        <authorList>
            <person name="Yamauchi K."/>
            <person name="Kondo S."/>
            <person name="Hamamoto M."/>
            <person name="Takahashi Y."/>
            <person name="Ogura Y."/>
            <person name="Hayashi T."/>
            <person name="Nishida H."/>
        </authorList>
    </citation>
    <scope>NUCLEOTIDE SEQUENCE [LARGE SCALE GENOMIC DNA]</scope>
    <source>
        <strain evidence="15 16">NRRL Y-17804</strain>
    </source>
</reference>